<evidence type="ECO:0000313" key="2">
    <source>
        <dbReference type="EMBL" id="EKE73319.1"/>
    </source>
</evidence>
<dbReference type="EMBL" id="AMRK01000002">
    <property type="protein sequence ID" value="EKE73319.1"/>
    <property type="molecule type" value="Genomic_DNA"/>
</dbReference>
<dbReference type="OrthoDB" id="7862503at2"/>
<dbReference type="eggNOG" id="ENOG502ZRUD">
    <property type="taxonomic scope" value="Bacteria"/>
</dbReference>
<dbReference type="STRING" id="1208323.B30_04632"/>
<reference evidence="2 3" key="1">
    <citation type="submission" date="2012-09" db="EMBL/GenBank/DDBJ databases">
        <title>Celeribacter baekdonensis B30 Genome Sequencing.</title>
        <authorList>
            <person name="Wang W."/>
        </authorList>
    </citation>
    <scope>NUCLEOTIDE SEQUENCE [LARGE SCALE GENOMIC DNA]</scope>
    <source>
        <strain evidence="2 3">B30</strain>
    </source>
</reference>
<evidence type="ECO:0000313" key="3">
    <source>
        <dbReference type="Proteomes" id="UP000006762"/>
    </source>
</evidence>
<dbReference type="Proteomes" id="UP000006762">
    <property type="component" value="Unassembled WGS sequence"/>
</dbReference>
<dbReference type="RefSeq" id="WP_009570860.1">
    <property type="nucleotide sequence ID" value="NZ_AMRK01000002.1"/>
</dbReference>
<accession>K2JSF5</accession>
<feature type="signal peptide" evidence="1">
    <location>
        <begin position="1"/>
        <end position="23"/>
    </location>
</feature>
<dbReference type="PATRIC" id="fig|1208323.3.peg.952"/>
<dbReference type="Pfam" id="PF17267">
    <property type="entry name" value="DUF5333"/>
    <property type="match status" value="1"/>
</dbReference>
<organism evidence="2 3">
    <name type="scientific">Celeribacter baekdonensis B30</name>
    <dbReference type="NCBI Taxonomy" id="1208323"/>
    <lineage>
        <taxon>Bacteria</taxon>
        <taxon>Pseudomonadati</taxon>
        <taxon>Pseudomonadota</taxon>
        <taxon>Alphaproteobacteria</taxon>
        <taxon>Rhodobacterales</taxon>
        <taxon>Roseobacteraceae</taxon>
        <taxon>Celeribacter</taxon>
    </lineage>
</organism>
<dbReference type="AlphaFoldDB" id="K2JSF5"/>
<dbReference type="InterPro" id="IPR020349">
    <property type="entry name" value="Uncharacterised_14.7kDa"/>
</dbReference>
<gene>
    <name evidence="2" type="ORF">B30_04632</name>
</gene>
<protein>
    <recommendedName>
        <fullName evidence="4">DUF5333 domain-containing protein</fullName>
    </recommendedName>
</protein>
<evidence type="ECO:0000256" key="1">
    <source>
        <dbReference type="SAM" id="SignalP"/>
    </source>
</evidence>
<feature type="chain" id="PRO_5003862214" description="DUF5333 domain-containing protein" evidence="1">
    <location>
        <begin position="24"/>
        <end position="137"/>
    </location>
</feature>
<sequence length="137" mass="14888">MSARLTYHVALIAMTLLATPALAQTQKLITEDTVIKEIMVQSLISTRLISECDTIAPRKAQLKKQTAEMVAYIDETGYGSAQIILLRDESYLAQLAQAADDMLSARGVDPNNTKALCAFGTAEIADKTALGKLMKNR</sequence>
<keyword evidence="3" id="KW-1185">Reference proteome</keyword>
<name>K2JSF5_9RHOB</name>
<proteinExistence type="predicted"/>
<evidence type="ECO:0008006" key="4">
    <source>
        <dbReference type="Google" id="ProtNLM"/>
    </source>
</evidence>
<comment type="caution">
    <text evidence="2">The sequence shown here is derived from an EMBL/GenBank/DDBJ whole genome shotgun (WGS) entry which is preliminary data.</text>
</comment>
<keyword evidence="1" id="KW-0732">Signal</keyword>